<sequence length="899" mass="98058">MKKSFLLYTVSGLLFCSHSSLSYALNATSPTQPTLTTPSMSSSYSLISMPSNGKMKEPEKKSNETEEKPLPLRPTAKTSDTDISTQNNQTKPEAKVKSRRRGNISHAASAIDTTNTETLPKNPESEQPLSTHINSEKKVLMLPMLAKPESVRPLEGKMQQSDKSVLAKNEKSIFVNNGTTVTKHNVDIYDKFFAVSAIGKNSTINILGGKIDSNFVAINANDSGIVNATGITATAGSTALLTMNATINIKDSLLNVISERNAHGILFLELLDVPKEKHAPTKVELVNTKLFVPEGIGIYGNLASGEVNLKNSAIYADLLIKNEYNENKPAYITTLNAENSILEGRVRTSGENKTIFNLKDNTKWLLKPNKNTLNNDRDSSEYASFGVDEKSYSKLSALNVTDSNIVFAAPTEGLYQTLYIGNKAHDASTVYNAQGATKIYLNTTWNGNSPILQQETDRVLIAGNVSGTTIVHIDLFKKDKKIKDSVFAWEKDMASLPSGTHGVSVIQVYGQANEDSFKLAGGYMTMGGLPYKYVLAAYAPGKSHASQNLFAKNSNDFWDFRFQNAYVDKDEKVRALLPQVANYFVMPNALFSAGFTDVSNQNTLLDNMRTAAFGIEDNKQKNIKKNAIFASSYGEKITLSSERDPLQYGYGADVNYNAVQLGIVLAMLESKDISTHFGLLGTYGKLSFTPKDMKDSEKTTLNKWMITAYSGIQHNSGLYVNTLLSYGILKGNITTALVGNAAKLDGTEILNTSATIGHKLATGVKGLVFEPQVQVIYQNLISDVISDADGFEVNMNNPHQWLVRIGGRLTQTTTTTKEGDTISFYGKLNIIKTLDDDGTIQIGDTFHLDPTSSSIEGGVGINAYLSQNITLHGGVSYRQKLQKAGVSGTNFSGGIRYQF</sequence>
<dbReference type="RefSeq" id="WP_004857412.1">
    <property type="nucleotide sequence ID" value="NZ_CACVBH010000010.1"/>
</dbReference>
<keyword evidence="2" id="KW-0732">Signal</keyword>
<name>A0A380ZGF3_BARDO</name>
<gene>
    <name evidence="4" type="ORF">NCTC12862_01152</name>
</gene>
<feature type="chain" id="PRO_5017070638" evidence="2">
    <location>
        <begin position="25"/>
        <end position="899"/>
    </location>
</feature>
<feature type="compositionally biased region" description="Polar residues" evidence="1">
    <location>
        <begin position="111"/>
        <end position="129"/>
    </location>
</feature>
<feature type="compositionally biased region" description="Polar residues" evidence="1">
    <location>
        <begin position="76"/>
        <end position="91"/>
    </location>
</feature>
<dbReference type="InterPro" id="IPR005546">
    <property type="entry name" value="Autotransporte_beta"/>
</dbReference>
<dbReference type="Gene3D" id="2.40.128.130">
    <property type="entry name" value="Autotransporter beta-domain"/>
    <property type="match status" value="1"/>
</dbReference>
<dbReference type="AlphaFoldDB" id="A0A380ZGF3"/>
<evidence type="ECO:0000256" key="2">
    <source>
        <dbReference type="SAM" id="SignalP"/>
    </source>
</evidence>
<feature type="domain" description="Autotransporter" evidence="3">
    <location>
        <begin position="621"/>
        <end position="899"/>
    </location>
</feature>
<feature type="compositionally biased region" description="Basic and acidic residues" evidence="1">
    <location>
        <begin position="54"/>
        <end position="70"/>
    </location>
</feature>
<feature type="signal peptide" evidence="2">
    <location>
        <begin position="1"/>
        <end position="24"/>
    </location>
</feature>
<dbReference type="SMART" id="SM00869">
    <property type="entry name" value="Autotransporter"/>
    <property type="match status" value="1"/>
</dbReference>
<protein>
    <submittedName>
        <fullName evidence="4">Type V secretory pathway, adhesin AidA</fullName>
    </submittedName>
</protein>
<dbReference type="PROSITE" id="PS51208">
    <property type="entry name" value="AUTOTRANSPORTER"/>
    <property type="match status" value="1"/>
</dbReference>
<dbReference type="SUPFAM" id="SSF51126">
    <property type="entry name" value="Pectin lyase-like"/>
    <property type="match status" value="1"/>
</dbReference>
<evidence type="ECO:0000313" key="5">
    <source>
        <dbReference type="Proteomes" id="UP000254950"/>
    </source>
</evidence>
<feature type="compositionally biased region" description="Low complexity" evidence="1">
    <location>
        <begin position="28"/>
        <end position="51"/>
    </location>
</feature>
<dbReference type="EMBL" id="UFTF01000001">
    <property type="protein sequence ID" value="SUV45414.1"/>
    <property type="molecule type" value="Genomic_DNA"/>
</dbReference>
<evidence type="ECO:0000259" key="3">
    <source>
        <dbReference type="PROSITE" id="PS51208"/>
    </source>
</evidence>
<dbReference type="GO" id="GO:0019867">
    <property type="term" value="C:outer membrane"/>
    <property type="evidence" value="ECO:0007669"/>
    <property type="project" value="InterPro"/>
</dbReference>
<feature type="region of interest" description="Disordered" evidence="1">
    <location>
        <begin position="28"/>
        <end position="129"/>
    </location>
</feature>
<evidence type="ECO:0000313" key="4">
    <source>
        <dbReference type="EMBL" id="SUV45414.1"/>
    </source>
</evidence>
<dbReference type="SUPFAM" id="SSF103515">
    <property type="entry name" value="Autotransporter"/>
    <property type="match status" value="1"/>
</dbReference>
<dbReference type="NCBIfam" id="TIGR01414">
    <property type="entry name" value="autotrans_barl"/>
    <property type="match status" value="1"/>
</dbReference>
<dbReference type="Pfam" id="PF03797">
    <property type="entry name" value="Autotransporter"/>
    <property type="match status" value="1"/>
</dbReference>
<accession>A0A380ZGF3</accession>
<dbReference type="InterPro" id="IPR006315">
    <property type="entry name" value="OM_autotransptr_brl_dom"/>
</dbReference>
<dbReference type="InterPro" id="IPR011050">
    <property type="entry name" value="Pectin_lyase_fold/virulence"/>
</dbReference>
<dbReference type="OrthoDB" id="7922675at2"/>
<reference evidence="4 5" key="1">
    <citation type="submission" date="2018-06" db="EMBL/GenBank/DDBJ databases">
        <authorList>
            <consortium name="Pathogen Informatics"/>
            <person name="Doyle S."/>
        </authorList>
    </citation>
    <scope>NUCLEOTIDE SEQUENCE [LARGE SCALE GENOMIC DNA]</scope>
    <source>
        <strain evidence="4 5">NCTC12862</strain>
    </source>
</reference>
<proteinExistence type="predicted"/>
<dbReference type="Proteomes" id="UP000254950">
    <property type="component" value="Unassembled WGS sequence"/>
</dbReference>
<dbReference type="InterPro" id="IPR036709">
    <property type="entry name" value="Autotransporte_beta_dom_sf"/>
</dbReference>
<evidence type="ECO:0000256" key="1">
    <source>
        <dbReference type="SAM" id="MobiDB-lite"/>
    </source>
</evidence>
<organism evidence="4 5">
    <name type="scientific">Bartonella doshiae</name>
    <dbReference type="NCBI Taxonomy" id="33044"/>
    <lineage>
        <taxon>Bacteria</taxon>
        <taxon>Pseudomonadati</taxon>
        <taxon>Pseudomonadota</taxon>
        <taxon>Alphaproteobacteria</taxon>
        <taxon>Hyphomicrobiales</taxon>
        <taxon>Bartonellaceae</taxon>
        <taxon>Bartonella</taxon>
    </lineage>
</organism>